<evidence type="ECO:0000313" key="1">
    <source>
        <dbReference type="EMBL" id="CAE6688245.1"/>
    </source>
</evidence>
<dbReference type="Proteomes" id="UP000835242">
    <property type="component" value="Chromosome"/>
</dbReference>
<sequence length="199" mass="21964">MSGLRGLSAIVHERSAGHRVRCLLQGGLAAKRLICGLVAWPLPAHHRRTRRKYVLVGSYAASMPRKVPRRWAGKDLSRWSARMVFDKATDGLSGAVSSPRSRRCGFVAGPLPAHHRGTRRKYVLVGSYAASMPRKVPRRWADKDLSRWSVCVVLNKATNQLFGEGTALATDQVLSAQGARGVDHVDAIEARRGRPVRDR</sequence>
<gene>
    <name evidence="1" type="ORF">XA1314C_01080</name>
</gene>
<organism evidence="1 2">
    <name type="scientific">Xanthomonas arboricola</name>
    <dbReference type="NCBI Taxonomy" id="56448"/>
    <lineage>
        <taxon>Bacteria</taxon>
        <taxon>Pseudomonadati</taxon>
        <taxon>Pseudomonadota</taxon>
        <taxon>Gammaproteobacteria</taxon>
        <taxon>Lysobacterales</taxon>
        <taxon>Lysobacteraceae</taxon>
        <taxon>Xanthomonas</taxon>
    </lineage>
</organism>
<evidence type="ECO:0000313" key="2">
    <source>
        <dbReference type="Proteomes" id="UP000835242"/>
    </source>
</evidence>
<accession>A0AAU9I2U3</accession>
<dbReference type="EMBL" id="HG992337">
    <property type="protein sequence ID" value="CAE6688257.1"/>
    <property type="molecule type" value="Genomic_DNA"/>
</dbReference>
<dbReference type="EMBL" id="HG992337">
    <property type="protein sequence ID" value="CAE6688245.1"/>
    <property type="molecule type" value="Genomic_DNA"/>
</dbReference>
<proteinExistence type="predicted"/>
<dbReference type="AlphaFoldDB" id="A0AAU9I2U3"/>
<protein>
    <submittedName>
        <fullName evidence="1">Uncharacterized protein</fullName>
    </submittedName>
</protein>
<reference evidence="1 2" key="1">
    <citation type="submission" date="2021-02" db="EMBL/GenBank/DDBJ databases">
        <authorList>
            <person name="Pothier F. J."/>
        </authorList>
    </citation>
    <scope>NUCLEOTIDE SEQUENCE [LARGE SCALE GENOMIC DNA]</scope>
    <source>
        <strain evidence="1 2">1314c</strain>
    </source>
</reference>
<name>A0AAU9I2U3_9XANT</name>